<evidence type="ECO:0008006" key="3">
    <source>
        <dbReference type="Google" id="ProtNLM"/>
    </source>
</evidence>
<reference evidence="1" key="1">
    <citation type="submission" date="2023-06" db="EMBL/GenBank/DDBJ databases">
        <authorList>
            <consortium name="Lawrence Berkeley National Laboratory"/>
            <person name="Ahrendt S."/>
            <person name="Sahu N."/>
            <person name="Indic B."/>
            <person name="Wong-Bajracharya J."/>
            <person name="Merenyi Z."/>
            <person name="Ke H.-M."/>
            <person name="Monk M."/>
            <person name="Kocsube S."/>
            <person name="Drula E."/>
            <person name="Lipzen A."/>
            <person name="Balint B."/>
            <person name="Henrissat B."/>
            <person name="Andreopoulos B."/>
            <person name="Martin F.M."/>
            <person name="Harder C.B."/>
            <person name="Rigling D."/>
            <person name="Ford K.L."/>
            <person name="Foster G.D."/>
            <person name="Pangilinan J."/>
            <person name="Papanicolaou A."/>
            <person name="Barry K."/>
            <person name="LaButti K."/>
            <person name="Viragh M."/>
            <person name="Koriabine M."/>
            <person name="Yan M."/>
            <person name="Riley R."/>
            <person name="Champramary S."/>
            <person name="Plett K.L."/>
            <person name="Tsai I.J."/>
            <person name="Slot J."/>
            <person name="Sipos G."/>
            <person name="Plett J."/>
            <person name="Nagy L.G."/>
            <person name="Grigoriev I.V."/>
        </authorList>
    </citation>
    <scope>NUCLEOTIDE SEQUENCE</scope>
    <source>
        <strain evidence="1">ICMP 16352</strain>
    </source>
</reference>
<dbReference type="EMBL" id="JAUEPR010000056">
    <property type="protein sequence ID" value="KAK0471039.1"/>
    <property type="molecule type" value="Genomic_DNA"/>
</dbReference>
<proteinExistence type="predicted"/>
<dbReference type="AlphaFoldDB" id="A0AA39NSH5"/>
<name>A0AA39NSH5_9AGAR</name>
<protein>
    <recommendedName>
        <fullName evidence="3">F-box domain-containing protein</fullName>
    </recommendedName>
</protein>
<organism evidence="1 2">
    <name type="scientific">Armillaria novae-zelandiae</name>
    <dbReference type="NCBI Taxonomy" id="153914"/>
    <lineage>
        <taxon>Eukaryota</taxon>
        <taxon>Fungi</taxon>
        <taxon>Dikarya</taxon>
        <taxon>Basidiomycota</taxon>
        <taxon>Agaricomycotina</taxon>
        <taxon>Agaricomycetes</taxon>
        <taxon>Agaricomycetidae</taxon>
        <taxon>Agaricales</taxon>
        <taxon>Marasmiineae</taxon>
        <taxon>Physalacriaceae</taxon>
        <taxon>Armillaria</taxon>
    </lineage>
</organism>
<dbReference type="Proteomes" id="UP001175227">
    <property type="component" value="Unassembled WGS sequence"/>
</dbReference>
<keyword evidence="2" id="KW-1185">Reference proteome</keyword>
<evidence type="ECO:0000313" key="2">
    <source>
        <dbReference type="Proteomes" id="UP001175227"/>
    </source>
</evidence>
<gene>
    <name evidence="1" type="ORF">IW261DRAFT_1514196</name>
</gene>
<evidence type="ECO:0000313" key="1">
    <source>
        <dbReference type="EMBL" id="KAK0471039.1"/>
    </source>
</evidence>
<sequence>MSSTSPIPRSLPIELIEEILDYVNCLPDKDIQGILRHPSRGYNSGRVTTLASCSLVCRAWLPRSRFHLFVSVTLRLYNYASFLPLIASPLCSFLNSVFEVVLSDHYQDETIYSENEDPEGDYYWIHKVLPNLDFSLFADVQYLTIYAARFDHMTLERLSSPTTITHLSIAYCVFWTQDHFIQALPSIKSLYAVNLSYTIFRRIPQCDDKTQYPLPALPASVSSLIINIDIDADVGWMAKIVSVTGASLKRLNIKMRPMVVTWDGTMEEFYSGLDFDCHPNLEVIAFDSLSLGTRQDEMDGRMKNRHIPVILRKISTSSIREVVLSLAPAPGDSTIKDPDDLDSLDLESIGEILRQKNYSKLELLSLLGIDCLLRPQVKKILSERMTHEHDRPVYLYMSSERGMFMQELFGW</sequence>
<comment type="caution">
    <text evidence="1">The sequence shown here is derived from an EMBL/GenBank/DDBJ whole genome shotgun (WGS) entry which is preliminary data.</text>
</comment>
<accession>A0AA39NSH5</accession>